<dbReference type="AlphaFoldDB" id="A0A1S7UKZ8"/>
<reference evidence="4" key="1">
    <citation type="submission" date="2016-03" db="EMBL/GenBank/DDBJ databases">
        <title>Draft genome sequence of Rosellinia necatrix.</title>
        <authorList>
            <person name="Kanematsu S."/>
        </authorList>
    </citation>
    <scope>NUCLEOTIDE SEQUENCE [LARGE SCALE GENOMIC DNA]</scope>
    <source>
        <strain evidence="4">W97</strain>
    </source>
</reference>
<keyword evidence="1" id="KW-0479">Metal-binding</keyword>
<protein>
    <submittedName>
        <fullName evidence="4">Putative transcription factor</fullName>
    </submittedName>
</protein>
<name>A0A1S7UKZ8_ROSNE</name>
<feature type="compositionally biased region" description="Low complexity" evidence="2">
    <location>
        <begin position="538"/>
        <end position="547"/>
    </location>
</feature>
<proteinExistence type="predicted"/>
<dbReference type="Proteomes" id="UP000054516">
    <property type="component" value="Unassembled WGS sequence"/>
</dbReference>
<dbReference type="InterPro" id="IPR013087">
    <property type="entry name" value="Znf_C2H2_type"/>
</dbReference>
<feature type="compositionally biased region" description="Acidic residues" evidence="2">
    <location>
        <begin position="447"/>
        <end position="457"/>
    </location>
</feature>
<organism evidence="4">
    <name type="scientific">Rosellinia necatrix</name>
    <name type="common">White root-rot fungus</name>
    <dbReference type="NCBI Taxonomy" id="77044"/>
    <lineage>
        <taxon>Eukaryota</taxon>
        <taxon>Fungi</taxon>
        <taxon>Dikarya</taxon>
        <taxon>Ascomycota</taxon>
        <taxon>Pezizomycotina</taxon>
        <taxon>Sordariomycetes</taxon>
        <taxon>Xylariomycetidae</taxon>
        <taxon>Xylariales</taxon>
        <taxon>Xylariaceae</taxon>
        <taxon>Rosellinia</taxon>
    </lineage>
</organism>
<evidence type="ECO:0000313" key="4">
    <source>
        <dbReference type="EMBL" id="GAP83970.1"/>
    </source>
</evidence>
<dbReference type="STRING" id="77044.A0A1S7UKZ8"/>
<dbReference type="Pfam" id="PF26082">
    <property type="entry name" value="zf-C2H2_AcuF"/>
    <property type="match status" value="1"/>
</dbReference>
<dbReference type="PANTHER" id="PTHR35391">
    <property type="entry name" value="C2H2-TYPE DOMAIN-CONTAINING PROTEIN-RELATED"/>
    <property type="match status" value="1"/>
</dbReference>
<keyword evidence="5" id="KW-1185">Reference proteome</keyword>
<dbReference type="SMART" id="SM00355">
    <property type="entry name" value="ZnF_C2H2"/>
    <property type="match status" value="3"/>
</dbReference>
<dbReference type="OMA" id="NTEHICH"/>
<dbReference type="EMBL" id="DF977451">
    <property type="protein sequence ID" value="GAP83970.1"/>
    <property type="molecule type" value="Genomic_DNA"/>
</dbReference>
<dbReference type="PROSITE" id="PS50157">
    <property type="entry name" value="ZINC_FINGER_C2H2_2"/>
    <property type="match status" value="1"/>
</dbReference>
<feature type="compositionally biased region" description="Basic and acidic residues" evidence="2">
    <location>
        <begin position="548"/>
        <end position="572"/>
    </location>
</feature>
<dbReference type="GO" id="GO:0008270">
    <property type="term" value="F:zinc ion binding"/>
    <property type="evidence" value="ECO:0007669"/>
    <property type="project" value="UniProtKB-KW"/>
</dbReference>
<feature type="region of interest" description="Disordered" evidence="2">
    <location>
        <begin position="499"/>
        <end position="572"/>
    </location>
</feature>
<dbReference type="PANTHER" id="PTHR35391:SF7">
    <property type="entry name" value="C2H2-TYPE DOMAIN-CONTAINING PROTEIN"/>
    <property type="match status" value="1"/>
</dbReference>
<evidence type="ECO:0000313" key="5">
    <source>
        <dbReference type="Proteomes" id="UP000054516"/>
    </source>
</evidence>
<evidence type="ECO:0000259" key="3">
    <source>
        <dbReference type="PROSITE" id="PS50157"/>
    </source>
</evidence>
<feature type="region of interest" description="Disordered" evidence="2">
    <location>
        <begin position="446"/>
        <end position="467"/>
    </location>
</feature>
<evidence type="ECO:0000256" key="2">
    <source>
        <dbReference type="SAM" id="MobiDB-lite"/>
    </source>
</evidence>
<dbReference type="OrthoDB" id="6133115at2759"/>
<evidence type="ECO:0000256" key="1">
    <source>
        <dbReference type="PROSITE-ProRule" id="PRU00042"/>
    </source>
</evidence>
<keyword evidence="1" id="KW-0862">Zinc</keyword>
<dbReference type="PROSITE" id="PS00028">
    <property type="entry name" value="ZINC_FINGER_C2H2_1"/>
    <property type="match status" value="1"/>
</dbReference>
<keyword evidence="1" id="KW-0863">Zinc-finger</keyword>
<gene>
    <name evidence="4" type="ORF">SAMD00023353_0602620</name>
</gene>
<sequence length="659" mass="74058">MASNTATRPIADHVAQSLAAFASIDAVDVRAELGGSQLICVQTVSDQLSRFKLWAGNIGAHRVGRSSLDHRLRDSSHLHTQVMRLLDDLIASLNQVRSILSGETLPWDQDPGEADGIDEELDEELEDLLLLDENFEFDTELSQLTKGIADTIGNLLRLSISLRNPAPHDHFMSTEYAKAGYFEEHDKAHVNAKFPRVSQTLAVRLGEALSRKRQYFRYREAHHEKLGHGLFNSERSEAGAQSTVASSIPQAMRDPGAVPRALDEDERSDAAFSQTSFATTAPDSGRLRIPSLPKRSYDGPFECPFCFMLISVSSAQQWKKHVLSDLRPYICLAEDCPTASREYDRRHEWMNHVLQEHWKSWACPYQCGLNYTTETNLRQHVTNIHGYVTEMELDVIIGRCGRTQSPSSSSPVQCPLCQDTLESVQQYRWHVGRHQVDLSLFALPKSEEDDGESEEQNENQGSISTRSRIDSRVDMIVTETHKLVRRALEKLHDYEPKTKMHPELYAAPNVPEETGVGEQDGYISYKTPYESTSPRHPNSNASSTASHNSDRGDKANREHLGEETRSPLRDVSVKGTTESLDLAVLKEEAKIPISEILESQRIDELKKQEREDKPANLIPAAGWSQLDDDDISVRVRRIKERVKELVAESAPPEGADKPQ</sequence>
<dbReference type="InterPro" id="IPR058925">
    <property type="entry name" value="zf-C2H2_AcuF"/>
</dbReference>
<feature type="domain" description="C2H2-type" evidence="3">
    <location>
        <begin position="361"/>
        <end position="385"/>
    </location>
</feature>
<accession>A0A1S7UKZ8</accession>